<organism evidence="10 11">
    <name type="scientific">Candidatus Campbellbacteria bacterium RIFCSPHIGHO2_01_FULL_34_10</name>
    <dbReference type="NCBI Taxonomy" id="1797577"/>
    <lineage>
        <taxon>Bacteria</taxon>
        <taxon>Candidatus Campbelliibacteriota</taxon>
    </lineage>
</organism>
<dbReference type="InterPro" id="IPR000045">
    <property type="entry name" value="Prepilin_IV_endopep_pep"/>
</dbReference>
<evidence type="ECO:0000256" key="4">
    <source>
        <dbReference type="ARBA" id="ARBA00022692"/>
    </source>
</evidence>
<dbReference type="InterPro" id="IPR050882">
    <property type="entry name" value="Prepilin_peptidase/N-MTase"/>
</dbReference>
<feature type="transmembrane region" description="Helical" evidence="7">
    <location>
        <begin position="168"/>
        <end position="188"/>
    </location>
</feature>
<gene>
    <name evidence="10" type="ORF">A2811_01770</name>
</gene>
<feature type="transmembrane region" description="Helical" evidence="7">
    <location>
        <begin position="6"/>
        <end position="26"/>
    </location>
</feature>
<dbReference type="GO" id="GO:0004190">
    <property type="term" value="F:aspartic-type endopeptidase activity"/>
    <property type="evidence" value="ECO:0007669"/>
    <property type="project" value="InterPro"/>
</dbReference>
<keyword evidence="5 7" id="KW-1133">Transmembrane helix</keyword>
<keyword evidence="4 7" id="KW-0812">Transmembrane</keyword>
<dbReference type="PANTHER" id="PTHR30487">
    <property type="entry name" value="TYPE 4 PREPILIN-LIKE PROTEINS LEADER PEPTIDE-PROCESSING ENZYME"/>
    <property type="match status" value="1"/>
</dbReference>
<accession>A0A1F5ELF7</accession>
<dbReference type="Gene3D" id="1.20.120.1220">
    <property type="match status" value="1"/>
</dbReference>
<feature type="domain" description="Prepilin type IV endopeptidase peptidase" evidence="8">
    <location>
        <begin position="124"/>
        <end position="230"/>
    </location>
</feature>
<evidence type="ECO:0000259" key="9">
    <source>
        <dbReference type="Pfam" id="PF06750"/>
    </source>
</evidence>
<feature type="transmembrane region" description="Helical" evidence="7">
    <location>
        <begin position="256"/>
        <end position="272"/>
    </location>
</feature>
<evidence type="ECO:0008006" key="12">
    <source>
        <dbReference type="Google" id="ProtNLM"/>
    </source>
</evidence>
<dbReference type="EMBL" id="MEZZ01000037">
    <property type="protein sequence ID" value="OGD68235.1"/>
    <property type="molecule type" value="Genomic_DNA"/>
</dbReference>
<protein>
    <recommendedName>
        <fullName evidence="12">Prepilin peptidase</fullName>
    </recommendedName>
</protein>
<evidence type="ECO:0000256" key="7">
    <source>
        <dbReference type="SAM" id="Phobius"/>
    </source>
</evidence>
<evidence type="ECO:0000256" key="1">
    <source>
        <dbReference type="ARBA" id="ARBA00004651"/>
    </source>
</evidence>
<dbReference type="Proteomes" id="UP000186670">
    <property type="component" value="Unassembled WGS sequence"/>
</dbReference>
<feature type="transmembrane region" description="Helical" evidence="7">
    <location>
        <begin position="142"/>
        <end position="161"/>
    </location>
</feature>
<comment type="caution">
    <text evidence="10">The sequence shown here is derived from an EMBL/GenBank/DDBJ whole genome shotgun (WGS) entry which is preliminary data.</text>
</comment>
<evidence type="ECO:0000256" key="5">
    <source>
        <dbReference type="ARBA" id="ARBA00022989"/>
    </source>
</evidence>
<dbReference type="GO" id="GO:0006465">
    <property type="term" value="P:signal peptide processing"/>
    <property type="evidence" value="ECO:0007669"/>
    <property type="project" value="TreeGrafter"/>
</dbReference>
<comment type="similarity">
    <text evidence="2">Belongs to the peptidase A24 family.</text>
</comment>
<dbReference type="AlphaFoldDB" id="A0A1F5ELF7"/>
<feature type="transmembrane region" description="Helical" evidence="7">
    <location>
        <begin position="208"/>
        <end position="235"/>
    </location>
</feature>
<keyword evidence="3" id="KW-1003">Cell membrane</keyword>
<evidence type="ECO:0000256" key="6">
    <source>
        <dbReference type="ARBA" id="ARBA00023136"/>
    </source>
</evidence>
<reference evidence="10 11" key="1">
    <citation type="journal article" date="2016" name="Nat. Commun.">
        <title>Thousands of microbial genomes shed light on interconnected biogeochemical processes in an aquifer system.</title>
        <authorList>
            <person name="Anantharaman K."/>
            <person name="Brown C.T."/>
            <person name="Hug L.A."/>
            <person name="Sharon I."/>
            <person name="Castelle C.J."/>
            <person name="Probst A.J."/>
            <person name="Thomas B.C."/>
            <person name="Singh A."/>
            <person name="Wilkins M.J."/>
            <person name="Karaoz U."/>
            <person name="Brodie E.L."/>
            <person name="Williams K.H."/>
            <person name="Hubbard S.S."/>
            <person name="Banfield J.F."/>
        </authorList>
    </citation>
    <scope>NUCLEOTIDE SEQUENCE [LARGE SCALE GENOMIC DNA]</scope>
</reference>
<keyword evidence="6 7" id="KW-0472">Membrane</keyword>
<dbReference type="Pfam" id="PF01478">
    <property type="entry name" value="Peptidase_A24"/>
    <property type="match status" value="1"/>
</dbReference>
<dbReference type="GO" id="GO:0005886">
    <property type="term" value="C:plasma membrane"/>
    <property type="evidence" value="ECO:0007669"/>
    <property type="project" value="UniProtKB-SubCell"/>
</dbReference>
<evidence type="ECO:0000259" key="8">
    <source>
        <dbReference type="Pfam" id="PF01478"/>
    </source>
</evidence>
<evidence type="ECO:0000256" key="2">
    <source>
        <dbReference type="ARBA" id="ARBA00005801"/>
    </source>
</evidence>
<comment type="subcellular location">
    <subcellularLocation>
        <location evidence="1">Cell membrane</location>
        <topology evidence="1">Multi-pass membrane protein</topology>
    </subcellularLocation>
</comment>
<dbReference type="PANTHER" id="PTHR30487:SF0">
    <property type="entry name" value="PREPILIN LEADER PEPTIDASE_N-METHYLTRANSFERASE-RELATED"/>
    <property type="match status" value="1"/>
</dbReference>
<feature type="transmembrane region" description="Helical" evidence="7">
    <location>
        <begin position="116"/>
        <end position="136"/>
    </location>
</feature>
<sequence length="282" mass="32128">MYISILIFLLGLVVGSFLNVVILRLDENYPIKGIMGRSHCPNCKKKLNWYELIPVFSFLIQRGKCRGCGTKISWQYPIIETATGLLFLLIFNFQFSIFNNNEILNFETLSAISYKLLANILYLWIIFSIFIVITIYDIRHKIIPDSMAFLFAGLSLLFMLVTQWGNLAWLEVLAGPILATPFAVLWFVSEGRWIGFGDAKLALGMGWFLGLVDGLSAIILSFWIGSVFGIFLILLSKLQSLSFINKNFTIKSEIPFAPFLILGTTLIFFFHWDVLGLKVFFI</sequence>
<evidence type="ECO:0000313" key="11">
    <source>
        <dbReference type="Proteomes" id="UP000186670"/>
    </source>
</evidence>
<name>A0A1F5ELF7_9BACT</name>
<feature type="transmembrane region" description="Helical" evidence="7">
    <location>
        <begin position="75"/>
        <end position="95"/>
    </location>
</feature>
<dbReference type="InterPro" id="IPR010627">
    <property type="entry name" value="Prepilin_pept_A24_N"/>
</dbReference>
<evidence type="ECO:0000313" key="10">
    <source>
        <dbReference type="EMBL" id="OGD68235.1"/>
    </source>
</evidence>
<evidence type="ECO:0000256" key="3">
    <source>
        <dbReference type="ARBA" id="ARBA00022475"/>
    </source>
</evidence>
<proteinExistence type="inferred from homology"/>
<dbReference type="Pfam" id="PF06750">
    <property type="entry name" value="A24_N_bact"/>
    <property type="match status" value="1"/>
</dbReference>
<feature type="domain" description="Prepilin peptidase A24 N-terminal" evidence="9">
    <location>
        <begin position="9"/>
        <end position="91"/>
    </location>
</feature>